<protein>
    <recommendedName>
        <fullName evidence="2">Dynamin N-terminal domain-containing protein</fullName>
    </recommendedName>
</protein>
<keyword evidence="4" id="KW-1185">Reference proteome</keyword>
<proteinExistence type="predicted"/>
<organism evidence="3 4">
    <name type="scientific">Galdieria yellowstonensis</name>
    <dbReference type="NCBI Taxonomy" id="3028027"/>
    <lineage>
        <taxon>Eukaryota</taxon>
        <taxon>Rhodophyta</taxon>
        <taxon>Bangiophyceae</taxon>
        <taxon>Galdieriales</taxon>
        <taxon>Galdieriaceae</taxon>
        <taxon>Galdieria</taxon>
    </lineage>
</organism>
<feature type="compositionally biased region" description="Polar residues" evidence="1">
    <location>
        <begin position="705"/>
        <end position="719"/>
    </location>
</feature>
<dbReference type="PANTHER" id="PTHR43681:SF1">
    <property type="entry name" value="SARCALUMENIN"/>
    <property type="match status" value="1"/>
</dbReference>
<evidence type="ECO:0000259" key="2">
    <source>
        <dbReference type="Pfam" id="PF00350"/>
    </source>
</evidence>
<feature type="domain" description="Dynamin N-terminal" evidence="2">
    <location>
        <begin position="118"/>
        <end position="162"/>
    </location>
</feature>
<comment type="caution">
    <text evidence="3">The sequence shown here is derived from an EMBL/GenBank/DDBJ whole genome shotgun (WGS) entry which is preliminary data.</text>
</comment>
<name>A0AAV9IMP6_9RHOD</name>
<feature type="region of interest" description="Disordered" evidence="1">
    <location>
        <begin position="692"/>
        <end position="727"/>
    </location>
</feature>
<evidence type="ECO:0000313" key="4">
    <source>
        <dbReference type="Proteomes" id="UP001300502"/>
    </source>
</evidence>
<evidence type="ECO:0000256" key="1">
    <source>
        <dbReference type="SAM" id="MobiDB-lite"/>
    </source>
</evidence>
<sequence length="727" mass="83441">MLWQGALHRKLLLFRVSWFIFHSSRRFNDIRFYSSFVRQTIYATTSTLERSYRLGSSRHPKFSTLHKLSEIADADLVRRERFVLQGFLNTLEKFPFKNERDINLLKEVIGRLDGLFLLVVVGEFNSGKSSLINALLGGPFLPYGPTPTTAQVSLIKDTSSVSSSSSSTVDPDTAANPYYQIYSVPVPWLKYMTIVDTPGTNAIEQAHELVTKEFVPRADLVLFTTSADRPFSESERKFLEEIRGWGKKIVIVLNKIDLLLTDNNNNHNNQPSPNEQEDSIQAVVHYVRDHARVLVGSDPQIFPVSARLALLGKEKQSSALMEASRLPRLESFITETLDDRERWKIKLETPLALAQSLHRTYASHVQRRSQVLEKDLACLSDIQESLEMYRKDFDYESHLARIDNILLRLQQRASQYFYQRIQLRHSIPLWRNHPSLSPEEEISSVLGNTEEELEQEVVAMVGWLQEKNRRHWKEISRLLDHRLHSRQRELEDKMTTTSPRNTNHALEDLSLVASTPAMDDWDMDFESKRQMMLTELKRVSTDWWRAKFSAREEAQHLVAHIRKSLLVLWSAQVGALGLLGTLSMLSTLDISGILVTAAVSIASTGVFPYRKKQFLRSFQSKMDQFRGALREELEKELRHQLDQHILSMENALAPFSRFVRSRKAMVEEEQQQLNHIASQIGMMRDLVSKRMEPATTTTTTTTTTSNNHGATNTAESVASTKEYPLNK</sequence>
<reference evidence="3 4" key="1">
    <citation type="submission" date="2022-07" db="EMBL/GenBank/DDBJ databases">
        <title>Genome-wide signatures of adaptation to extreme environments.</title>
        <authorList>
            <person name="Cho C.H."/>
            <person name="Yoon H.S."/>
        </authorList>
    </citation>
    <scope>NUCLEOTIDE SEQUENCE [LARGE SCALE GENOMIC DNA]</scope>
    <source>
        <strain evidence="3 4">108.79 E11</strain>
    </source>
</reference>
<dbReference type="PANTHER" id="PTHR43681">
    <property type="entry name" value="TRANSMEMBRANE GTPASE FZO"/>
    <property type="match status" value="1"/>
</dbReference>
<dbReference type="InterPro" id="IPR027417">
    <property type="entry name" value="P-loop_NTPase"/>
</dbReference>
<evidence type="ECO:0000313" key="3">
    <source>
        <dbReference type="EMBL" id="KAK4528509.1"/>
    </source>
</evidence>
<dbReference type="Pfam" id="PF00350">
    <property type="entry name" value="Dynamin_N"/>
    <property type="match status" value="2"/>
</dbReference>
<dbReference type="Proteomes" id="UP001300502">
    <property type="component" value="Unassembled WGS sequence"/>
</dbReference>
<dbReference type="SUPFAM" id="SSF52540">
    <property type="entry name" value="P-loop containing nucleoside triphosphate hydrolases"/>
    <property type="match status" value="1"/>
</dbReference>
<dbReference type="InterPro" id="IPR045063">
    <property type="entry name" value="Dynamin_N"/>
</dbReference>
<feature type="domain" description="Dynamin N-terminal" evidence="2">
    <location>
        <begin position="180"/>
        <end position="255"/>
    </location>
</feature>
<feature type="compositionally biased region" description="Low complexity" evidence="1">
    <location>
        <begin position="695"/>
        <end position="704"/>
    </location>
</feature>
<dbReference type="Gene3D" id="3.40.50.300">
    <property type="entry name" value="P-loop containing nucleotide triphosphate hydrolases"/>
    <property type="match status" value="1"/>
</dbReference>
<dbReference type="AlphaFoldDB" id="A0AAV9IMP6"/>
<dbReference type="EMBL" id="JANCYU010000065">
    <property type="protein sequence ID" value="KAK4528509.1"/>
    <property type="molecule type" value="Genomic_DNA"/>
</dbReference>
<dbReference type="InterPro" id="IPR051943">
    <property type="entry name" value="TRAFAC_Dynamin-like_GTPase"/>
</dbReference>
<dbReference type="CDD" id="cd09912">
    <property type="entry name" value="DLP_2"/>
    <property type="match status" value="1"/>
</dbReference>
<gene>
    <name evidence="3" type="ORF">GAYE_SCF59G6453</name>
</gene>
<accession>A0AAV9IMP6</accession>